<keyword evidence="2" id="KW-0472">Membrane</keyword>
<protein>
    <submittedName>
        <fullName evidence="4">Uncharacterized protein</fullName>
    </submittedName>
</protein>
<keyword evidence="2" id="KW-1133">Transmembrane helix</keyword>
<evidence type="ECO:0000256" key="2">
    <source>
        <dbReference type="SAM" id="Phobius"/>
    </source>
</evidence>
<dbReference type="AlphaFoldDB" id="A0A450Z1L9"/>
<dbReference type="EMBL" id="CAADFU010000101">
    <property type="protein sequence ID" value="VFK47639.1"/>
    <property type="molecule type" value="Genomic_DNA"/>
</dbReference>
<accession>A0A450Z1L9</accession>
<name>A0A450Z1L9_9GAMM</name>
<feature type="transmembrane region" description="Helical" evidence="2">
    <location>
        <begin position="40"/>
        <end position="58"/>
    </location>
</feature>
<evidence type="ECO:0000313" key="5">
    <source>
        <dbReference type="EMBL" id="VFK80302.1"/>
    </source>
</evidence>
<evidence type="ECO:0000313" key="3">
    <source>
        <dbReference type="EMBL" id="VFK41734.1"/>
    </source>
</evidence>
<organism evidence="4">
    <name type="scientific">Candidatus Kentrum sp. SD</name>
    <dbReference type="NCBI Taxonomy" id="2126332"/>
    <lineage>
        <taxon>Bacteria</taxon>
        <taxon>Pseudomonadati</taxon>
        <taxon>Pseudomonadota</taxon>
        <taxon>Gammaproteobacteria</taxon>
        <taxon>Candidatus Kentrum</taxon>
    </lineage>
</organism>
<gene>
    <name evidence="5" type="ORF">BECKSD772D_GA0070982_110013</name>
    <name evidence="4" type="ORF">BECKSD772E_GA0070983_11012</name>
    <name evidence="3" type="ORF">BECKSD772F_GA0070984_11022</name>
</gene>
<dbReference type="EMBL" id="CAADHB010000100">
    <property type="protein sequence ID" value="VFK80302.1"/>
    <property type="molecule type" value="Genomic_DNA"/>
</dbReference>
<keyword evidence="2" id="KW-0812">Transmembrane</keyword>
<evidence type="ECO:0000313" key="4">
    <source>
        <dbReference type="EMBL" id="VFK47639.1"/>
    </source>
</evidence>
<feature type="region of interest" description="Disordered" evidence="1">
    <location>
        <begin position="935"/>
        <end position="955"/>
    </location>
</feature>
<sequence>MSGCWYCCCPLTLTARKTVRPHPSPSSLPSHDPGKRQKGAALLLLLTIIVLVSFGAFLGRPERPLFHPWRYAEKTALALSAAREALMGWAVSHPNAPGLMPWPDRNADGNHDGDSDCASLSSGATFNPAFLLGRLPWRGRTNPCERTHGGLCIDVRDGAGERLWYAVSRNLIRRYQSPAGYPAINPRLADTAPYPWITVRDGNHALLSDRVAVVILAPGMALNGQDRAGTAPNARDYLDTHGETGVDNADSDGCFDDNPGCGGIDGEEFVLAKGDATFNDRLAFITIDELMTNIERRVLNEVDKVLDRRREVGGAYSWPSPFAYPTALVSGSVTENGATYRDLVDDKADFLTADVRPGQVIRNISDGSKGIIETVRRAGLSLTTDGLRHGKDNRFRINRVNDPSDNDRYEILVDASGVATDAGGNRLRDTDRAVDFGALGIRIGDLVENVSDETYGVVTGIPDPATLMLRRLASDDSMGFDPGDSYEVPRFNGVPNTREGALPLHGAGERFRTGFGVAWNISGGVVEITPSVNNDPYRLALERALRCAGMGDLTMPPELENENCRSNHPPVTIPWRDGSCSWRSMESVRCEGRADWGWYPAGTVTETHGSGPIRIEDGNRDFRERGVDTGDIILNTSDGSRGVITSLGDRQLEVARLCGGARNDFRIGDGYRIRVATRILPEGTADCADISHGGHAISCDSTTLVDTDTNFRANGARPGDTIGNRDTGWWGIIREVGLAGAPAHGESLLRVEDMGEDSAGFAFGDRYVIRSEFADKRRHAFHLDFIGNGGFDGDTGLRRVWTRTDTPLAAQNRIRIQDWDDVNDRIVMDAVIAVGSPGATKTAGIRISGIQLDLAPDDFPAWFSAHWREFIYMAASRAYLPLGNGDCKLNDDCLVLRTVGLGGTVSRSDIEALILSGGPKTNGVDCLQIRPGASPDQYLEEENARPDDGSGFQRRHPRRLDACFRDQARIVAP</sequence>
<dbReference type="EMBL" id="CAADFR010000102">
    <property type="protein sequence ID" value="VFK41734.1"/>
    <property type="molecule type" value="Genomic_DNA"/>
</dbReference>
<proteinExistence type="predicted"/>
<reference evidence="4" key="1">
    <citation type="submission" date="2019-02" db="EMBL/GenBank/DDBJ databases">
        <authorList>
            <person name="Gruber-Vodicka R. H."/>
            <person name="Seah K. B. B."/>
        </authorList>
    </citation>
    <scope>NUCLEOTIDE SEQUENCE</scope>
    <source>
        <strain evidence="5">BECK_S127</strain>
        <strain evidence="4">BECK_S1320</strain>
        <strain evidence="3">BECK_S1321</strain>
    </source>
</reference>
<evidence type="ECO:0000256" key="1">
    <source>
        <dbReference type="SAM" id="MobiDB-lite"/>
    </source>
</evidence>